<dbReference type="EMBL" id="JARKIE010000004">
    <property type="protein sequence ID" value="KAJ7708273.1"/>
    <property type="molecule type" value="Genomic_DNA"/>
</dbReference>
<evidence type="ECO:0000256" key="1">
    <source>
        <dbReference type="SAM" id="MobiDB-lite"/>
    </source>
</evidence>
<evidence type="ECO:0000313" key="2">
    <source>
        <dbReference type="EMBL" id="KAJ7708273.1"/>
    </source>
</evidence>
<organism evidence="2 3">
    <name type="scientific">Mycena rosella</name>
    <name type="common">Pink bonnet</name>
    <name type="synonym">Agaricus rosellus</name>
    <dbReference type="NCBI Taxonomy" id="1033263"/>
    <lineage>
        <taxon>Eukaryota</taxon>
        <taxon>Fungi</taxon>
        <taxon>Dikarya</taxon>
        <taxon>Basidiomycota</taxon>
        <taxon>Agaricomycotina</taxon>
        <taxon>Agaricomycetes</taxon>
        <taxon>Agaricomycetidae</taxon>
        <taxon>Agaricales</taxon>
        <taxon>Marasmiineae</taxon>
        <taxon>Mycenaceae</taxon>
        <taxon>Mycena</taxon>
    </lineage>
</organism>
<evidence type="ECO:0000313" key="3">
    <source>
        <dbReference type="Proteomes" id="UP001221757"/>
    </source>
</evidence>
<gene>
    <name evidence="2" type="ORF">B0H17DRAFT_1032089</name>
</gene>
<dbReference type="Proteomes" id="UP001221757">
    <property type="component" value="Unassembled WGS sequence"/>
</dbReference>
<reference evidence="2" key="1">
    <citation type="submission" date="2023-03" db="EMBL/GenBank/DDBJ databases">
        <title>Massive genome expansion in bonnet fungi (Mycena s.s.) driven by repeated elements and novel gene families across ecological guilds.</title>
        <authorList>
            <consortium name="Lawrence Berkeley National Laboratory"/>
            <person name="Harder C.B."/>
            <person name="Miyauchi S."/>
            <person name="Viragh M."/>
            <person name="Kuo A."/>
            <person name="Thoen E."/>
            <person name="Andreopoulos B."/>
            <person name="Lu D."/>
            <person name="Skrede I."/>
            <person name="Drula E."/>
            <person name="Henrissat B."/>
            <person name="Morin E."/>
            <person name="Kohler A."/>
            <person name="Barry K."/>
            <person name="LaButti K."/>
            <person name="Morin E."/>
            <person name="Salamov A."/>
            <person name="Lipzen A."/>
            <person name="Mereny Z."/>
            <person name="Hegedus B."/>
            <person name="Baldrian P."/>
            <person name="Stursova M."/>
            <person name="Weitz H."/>
            <person name="Taylor A."/>
            <person name="Grigoriev I.V."/>
            <person name="Nagy L.G."/>
            <person name="Martin F."/>
            <person name="Kauserud H."/>
        </authorList>
    </citation>
    <scope>NUCLEOTIDE SEQUENCE</scope>
    <source>
        <strain evidence="2">CBHHK067</strain>
    </source>
</reference>
<protein>
    <submittedName>
        <fullName evidence="2">Uncharacterized protein</fullName>
    </submittedName>
</protein>
<keyword evidence="3" id="KW-1185">Reference proteome</keyword>
<comment type="caution">
    <text evidence="2">The sequence shown here is derived from an EMBL/GenBank/DDBJ whole genome shotgun (WGS) entry which is preliminary data.</text>
</comment>
<proteinExistence type="predicted"/>
<feature type="region of interest" description="Disordered" evidence="1">
    <location>
        <begin position="1"/>
        <end position="34"/>
    </location>
</feature>
<feature type="non-terminal residue" evidence="2">
    <location>
        <position position="226"/>
    </location>
</feature>
<accession>A0AAD7GZ12</accession>
<name>A0AAD7GZ12_MYCRO</name>
<dbReference type="AlphaFoldDB" id="A0AAD7GZ12"/>
<sequence>MREGRMRMTAAGAGHRLGAFPRSKSSPPSLGLPSVPVSRPPSLPCIYPPPCCAPTSCFISVVWRSSASLTVPVLPPPPSPPIPSLLAAPGRRHAPQTCCSSSGARVRGAVRSRARTSHAVPLPRGTALTGLLPRSAWPWCEAMGAPSASGPRGVRRFDDGDSRGVRCATALLLWRGACGRRLHPSSHLPFSPVPPRRGRPVLSFYCRARPGACGLQACLYSTCADV</sequence>
<feature type="compositionally biased region" description="Low complexity" evidence="1">
    <location>
        <begin position="21"/>
        <end position="34"/>
    </location>
</feature>